<dbReference type="CDD" id="cd09272">
    <property type="entry name" value="RNase_HI_RT_Ty1"/>
    <property type="match status" value="1"/>
</dbReference>
<dbReference type="Gramene" id="mRNA:HanXRQr2_Chr03g0121461">
    <property type="protein sequence ID" value="CDS:HanXRQr2_Chr03g0121461.1"/>
    <property type="gene ID" value="HanXRQr2_Chr03g0121461"/>
</dbReference>
<dbReference type="PANTHER" id="PTHR11439:SF512">
    <property type="entry name" value="RNA-DIRECTED DNA POLYMERASE"/>
    <property type="match status" value="1"/>
</dbReference>
<keyword evidence="3" id="KW-1185">Reference proteome</keyword>
<keyword evidence="2" id="KW-0695">RNA-directed DNA polymerase</keyword>
<keyword evidence="2" id="KW-0808">Transferase</keyword>
<name>A0A9K3JHM3_HELAN</name>
<sequence>MNVEMEALYRNNTWIVVDLPKGRKPIGCKWVYRIKYKANGEVERYKARLVAKGFNQREGIDFGETFSPVVKMVTVRIILKLVVNKGWPLFQLDINNAFLYGSLSEDVYMTLPQGYYDCDKNKVCKLVKSLYGLKQAPRKWNEKLTSVLLKMGFVQSLCDHSLFVLCKNDVLVVLLVYVDDIVITGNSISEITKVKRSLSESFKIKDLGILKYFLGIEVLYSDESICLSQRKYCLELLNEFGYLGCKPLSTPIEQSHVVTSKTDKDKKFLENVNGFQKLIGKLIYLSLTRPDISYAVQFLSQYMHKPCQSHLDIALRLLRYLKQNPGKGVMFRKTESFDLSGFVDSDWAKCTVTRKSVTGFGIFLGGTLVSWKSKKQGFVSRSTV</sequence>
<dbReference type="InterPro" id="IPR043502">
    <property type="entry name" value="DNA/RNA_pol_sf"/>
</dbReference>
<evidence type="ECO:0000313" key="3">
    <source>
        <dbReference type="Proteomes" id="UP000215914"/>
    </source>
</evidence>
<dbReference type="Proteomes" id="UP000215914">
    <property type="component" value="Unassembled WGS sequence"/>
</dbReference>
<dbReference type="InterPro" id="IPR013103">
    <property type="entry name" value="RVT_2"/>
</dbReference>
<dbReference type="PANTHER" id="PTHR11439">
    <property type="entry name" value="GAG-POL-RELATED RETROTRANSPOSON"/>
    <property type="match status" value="1"/>
</dbReference>
<feature type="domain" description="Reverse transcriptase Ty1/copia-type" evidence="1">
    <location>
        <begin position="11"/>
        <end position="253"/>
    </location>
</feature>
<proteinExistence type="predicted"/>
<dbReference type="SUPFAM" id="SSF56672">
    <property type="entry name" value="DNA/RNA polymerases"/>
    <property type="match status" value="1"/>
</dbReference>
<organism evidence="2 3">
    <name type="scientific">Helianthus annuus</name>
    <name type="common">Common sunflower</name>
    <dbReference type="NCBI Taxonomy" id="4232"/>
    <lineage>
        <taxon>Eukaryota</taxon>
        <taxon>Viridiplantae</taxon>
        <taxon>Streptophyta</taxon>
        <taxon>Embryophyta</taxon>
        <taxon>Tracheophyta</taxon>
        <taxon>Spermatophyta</taxon>
        <taxon>Magnoliopsida</taxon>
        <taxon>eudicotyledons</taxon>
        <taxon>Gunneridae</taxon>
        <taxon>Pentapetalae</taxon>
        <taxon>asterids</taxon>
        <taxon>campanulids</taxon>
        <taxon>Asterales</taxon>
        <taxon>Asteraceae</taxon>
        <taxon>Asteroideae</taxon>
        <taxon>Heliantheae alliance</taxon>
        <taxon>Heliantheae</taxon>
        <taxon>Helianthus</taxon>
    </lineage>
</organism>
<reference evidence="2" key="1">
    <citation type="journal article" date="2017" name="Nature">
        <title>The sunflower genome provides insights into oil metabolism, flowering and Asterid evolution.</title>
        <authorList>
            <person name="Badouin H."/>
            <person name="Gouzy J."/>
            <person name="Grassa C.J."/>
            <person name="Murat F."/>
            <person name="Staton S.E."/>
            <person name="Cottret L."/>
            <person name="Lelandais-Briere C."/>
            <person name="Owens G.L."/>
            <person name="Carrere S."/>
            <person name="Mayjonade B."/>
            <person name="Legrand L."/>
            <person name="Gill N."/>
            <person name="Kane N.C."/>
            <person name="Bowers J.E."/>
            <person name="Hubner S."/>
            <person name="Bellec A."/>
            <person name="Berard A."/>
            <person name="Berges H."/>
            <person name="Blanchet N."/>
            <person name="Boniface M.C."/>
            <person name="Brunel D."/>
            <person name="Catrice O."/>
            <person name="Chaidir N."/>
            <person name="Claudel C."/>
            <person name="Donnadieu C."/>
            <person name="Faraut T."/>
            <person name="Fievet G."/>
            <person name="Helmstetter N."/>
            <person name="King M."/>
            <person name="Knapp S.J."/>
            <person name="Lai Z."/>
            <person name="Le Paslier M.C."/>
            <person name="Lippi Y."/>
            <person name="Lorenzon L."/>
            <person name="Mandel J.R."/>
            <person name="Marage G."/>
            <person name="Marchand G."/>
            <person name="Marquand E."/>
            <person name="Bret-Mestries E."/>
            <person name="Morien E."/>
            <person name="Nambeesan S."/>
            <person name="Nguyen T."/>
            <person name="Pegot-Espagnet P."/>
            <person name="Pouilly N."/>
            <person name="Raftis F."/>
            <person name="Sallet E."/>
            <person name="Schiex T."/>
            <person name="Thomas J."/>
            <person name="Vandecasteele C."/>
            <person name="Vares D."/>
            <person name="Vear F."/>
            <person name="Vautrin S."/>
            <person name="Crespi M."/>
            <person name="Mangin B."/>
            <person name="Burke J.M."/>
            <person name="Salse J."/>
            <person name="Munos S."/>
            <person name="Vincourt P."/>
            <person name="Rieseberg L.H."/>
            <person name="Langlade N.B."/>
        </authorList>
    </citation>
    <scope>NUCLEOTIDE SEQUENCE</scope>
    <source>
        <tissue evidence="2">Leaves</tissue>
    </source>
</reference>
<protein>
    <submittedName>
        <fullName evidence="2">RNA-directed DNA polymerase</fullName>
        <ecNumber evidence="2">2.7.7.49</ecNumber>
    </submittedName>
</protein>
<evidence type="ECO:0000259" key="1">
    <source>
        <dbReference type="Pfam" id="PF07727"/>
    </source>
</evidence>
<dbReference type="EC" id="2.7.7.49" evidence="2"/>
<dbReference type="Pfam" id="PF07727">
    <property type="entry name" value="RVT_2"/>
    <property type="match status" value="1"/>
</dbReference>
<accession>A0A9K3JHM3</accession>
<keyword evidence="2" id="KW-0548">Nucleotidyltransferase</keyword>
<dbReference type="EMBL" id="MNCJ02000318">
    <property type="protein sequence ID" value="KAF5815294.1"/>
    <property type="molecule type" value="Genomic_DNA"/>
</dbReference>
<dbReference type="AlphaFoldDB" id="A0A9K3JHM3"/>
<comment type="caution">
    <text evidence="2">The sequence shown here is derived from an EMBL/GenBank/DDBJ whole genome shotgun (WGS) entry which is preliminary data.</text>
</comment>
<evidence type="ECO:0000313" key="2">
    <source>
        <dbReference type="EMBL" id="KAF5815294.1"/>
    </source>
</evidence>
<reference evidence="2" key="2">
    <citation type="submission" date="2020-06" db="EMBL/GenBank/DDBJ databases">
        <title>Helianthus annuus Genome sequencing and assembly Release 2.</title>
        <authorList>
            <person name="Gouzy J."/>
            <person name="Langlade N."/>
            <person name="Munos S."/>
        </authorList>
    </citation>
    <scope>NUCLEOTIDE SEQUENCE</scope>
    <source>
        <tissue evidence="2">Leaves</tissue>
    </source>
</reference>
<gene>
    <name evidence="2" type="ORF">HanXRQr2_Chr03g0121461</name>
</gene>
<dbReference type="GO" id="GO:0003964">
    <property type="term" value="F:RNA-directed DNA polymerase activity"/>
    <property type="evidence" value="ECO:0007669"/>
    <property type="project" value="UniProtKB-KW"/>
</dbReference>